<reference evidence="3 4" key="1">
    <citation type="submission" date="2020-04" db="EMBL/GenBank/DDBJ databases">
        <title>Gordonia sp. nov. TBRC 11910.</title>
        <authorList>
            <person name="Suriyachadkun C."/>
        </authorList>
    </citation>
    <scope>NUCLEOTIDE SEQUENCE [LARGE SCALE GENOMIC DNA]</scope>
    <source>
        <strain evidence="3 4">TBRC 11910</strain>
    </source>
</reference>
<proteinExistence type="inferred from homology"/>
<organism evidence="3 4">
    <name type="scientific">Gordonia asplenii</name>
    <dbReference type="NCBI Taxonomy" id="2725283"/>
    <lineage>
        <taxon>Bacteria</taxon>
        <taxon>Bacillati</taxon>
        <taxon>Actinomycetota</taxon>
        <taxon>Actinomycetes</taxon>
        <taxon>Mycobacteriales</taxon>
        <taxon>Gordoniaceae</taxon>
        <taxon>Gordonia</taxon>
    </lineage>
</organism>
<feature type="domain" description="Activator of Hsp90 ATPase homologue 1/2-like C-terminal" evidence="2">
    <location>
        <begin position="24"/>
        <end position="133"/>
    </location>
</feature>
<dbReference type="SUPFAM" id="SSF55961">
    <property type="entry name" value="Bet v1-like"/>
    <property type="match status" value="1"/>
</dbReference>
<sequence>MDRGTYLTVDDGRPAVRFRRRYAHSPQRVWTAVTDPAQLSVWFPATVTFEPRVGGTITFTGDDYAEDMTGTVLTFEPPTRFAFTWGADEVHLHVTPDADGAILTLLNVLERRDAAARNAAGWDVCLRELDNVVDGIETAGPHSDSAQPWQPLYDEYVAAGLPAGAPVPGVGD</sequence>
<dbReference type="EMBL" id="JABBNB010000024">
    <property type="protein sequence ID" value="NMO03581.1"/>
    <property type="molecule type" value="Genomic_DNA"/>
</dbReference>
<evidence type="ECO:0000256" key="1">
    <source>
        <dbReference type="ARBA" id="ARBA00006817"/>
    </source>
</evidence>
<dbReference type="InterPro" id="IPR013538">
    <property type="entry name" value="ASHA1/2-like_C"/>
</dbReference>
<gene>
    <name evidence="3" type="ORF">HH308_20400</name>
</gene>
<protein>
    <submittedName>
        <fullName evidence="3">SRPBCC family protein</fullName>
    </submittedName>
</protein>
<keyword evidence="4" id="KW-1185">Reference proteome</keyword>
<evidence type="ECO:0000313" key="4">
    <source>
        <dbReference type="Proteomes" id="UP000550729"/>
    </source>
</evidence>
<comment type="caution">
    <text evidence="3">The sequence shown here is derived from an EMBL/GenBank/DDBJ whole genome shotgun (WGS) entry which is preliminary data.</text>
</comment>
<dbReference type="Pfam" id="PF08327">
    <property type="entry name" value="AHSA1"/>
    <property type="match status" value="1"/>
</dbReference>
<name>A0A848L4S9_9ACTN</name>
<dbReference type="Proteomes" id="UP000550729">
    <property type="component" value="Unassembled WGS sequence"/>
</dbReference>
<dbReference type="InterPro" id="IPR023393">
    <property type="entry name" value="START-like_dom_sf"/>
</dbReference>
<evidence type="ECO:0000259" key="2">
    <source>
        <dbReference type="Pfam" id="PF08327"/>
    </source>
</evidence>
<dbReference type="RefSeq" id="WP_170196085.1">
    <property type="nucleotide sequence ID" value="NZ_JABBNB010000024.1"/>
</dbReference>
<evidence type="ECO:0000313" key="3">
    <source>
        <dbReference type="EMBL" id="NMO03581.1"/>
    </source>
</evidence>
<dbReference type="CDD" id="cd08899">
    <property type="entry name" value="SRPBCC_CalC_Aha1-like_6"/>
    <property type="match status" value="1"/>
</dbReference>
<accession>A0A848L4S9</accession>
<dbReference type="Gene3D" id="3.30.530.20">
    <property type="match status" value="1"/>
</dbReference>
<comment type="similarity">
    <text evidence="1">Belongs to the AHA1 family.</text>
</comment>
<dbReference type="AlphaFoldDB" id="A0A848L4S9"/>